<name>A0A8J2Q3N1_9BILA</name>
<dbReference type="Pfam" id="PF15335">
    <property type="entry name" value="CAAP1"/>
    <property type="match status" value="1"/>
</dbReference>
<gene>
    <name evidence="2" type="ORF">CJOHNSTONI_LOCUS1119</name>
</gene>
<dbReference type="OrthoDB" id="10064012at2759"/>
<evidence type="ECO:0008006" key="4">
    <source>
        <dbReference type="Google" id="ProtNLM"/>
    </source>
</evidence>
<dbReference type="Proteomes" id="UP000746747">
    <property type="component" value="Unassembled WGS sequence"/>
</dbReference>
<proteinExistence type="predicted"/>
<feature type="compositionally biased region" description="Low complexity" evidence="1">
    <location>
        <begin position="45"/>
        <end position="59"/>
    </location>
</feature>
<dbReference type="PANTHER" id="PTHR14740:SF3">
    <property type="entry name" value="CASPASE ACTIVITY AND APOPTOSIS INHIBITOR 1"/>
    <property type="match status" value="1"/>
</dbReference>
<evidence type="ECO:0000313" key="3">
    <source>
        <dbReference type="Proteomes" id="UP000746747"/>
    </source>
</evidence>
<dbReference type="AlphaFoldDB" id="A0A8J2Q3N1"/>
<dbReference type="EMBL" id="CAKAEH010000333">
    <property type="protein sequence ID" value="CAG9530641.1"/>
    <property type="molecule type" value="Genomic_DNA"/>
</dbReference>
<feature type="region of interest" description="Disordered" evidence="1">
    <location>
        <begin position="1"/>
        <end position="73"/>
    </location>
</feature>
<evidence type="ECO:0000256" key="1">
    <source>
        <dbReference type="SAM" id="MobiDB-lite"/>
    </source>
</evidence>
<dbReference type="InterPro" id="IPR038991">
    <property type="entry name" value="CAAP1"/>
</dbReference>
<accession>A0A8J2Q3N1</accession>
<dbReference type="PANTHER" id="PTHR14740">
    <property type="entry name" value="CASPASE ACTIVITY AND APOPTOSIS INHIBITOR 1"/>
    <property type="match status" value="1"/>
</dbReference>
<organism evidence="2 3">
    <name type="scientific">Cercopithifilaria johnstoni</name>
    <dbReference type="NCBI Taxonomy" id="2874296"/>
    <lineage>
        <taxon>Eukaryota</taxon>
        <taxon>Metazoa</taxon>
        <taxon>Ecdysozoa</taxon>
        <taxon>Nematoda</taxon>
        <taxon>Chromadorea</taxon>
        <taxon>Rhabditida</taxon>
        <taxon>Spirurina</taxon>
        <taxon>Spiruromorpha</taxon>
        <taxon>Filarioidea</taxon>
        <taxon>Onchocercidae</taxon>
        <taxon>Cercopithifilaria</taxon>
    </lineage>
</organism>
<feature type="compositionally biased region" description="Basic residues" evidence="1">
    <location>
        <begin position="1"/>
        <end position="21"/>
    </location>
</feature>
<sequence>MKKNKKRHAKKSSFRRKRARTRTSSSVSSEATCCTVLSSNKQHGSMVSSVSTPSSSRSSSIKKNATRSDFLSPLESRSEEKLNSIAFYIDNREEMVRHMFASLHRKELYELLPKILKKLKVPELRCLCVKELNEMSKKNICAILKGKDFAENSEPEEEKNESLVINTSIKTPKTEIAVADSTTEMTAPNLSSIFHTVDTNDDCNSITNPPQFHSAAVENISSTKMRQESETVVHSDFSEEHRISLLSNRHTDMFANKHTLCPNGQITAIITTENDDELEDGEVVSDEEKSSNSGQDIKLNKDRNCSQNLTIHKDLFAVSAQDNSSPSSISKNSEYICSSESSIDITNKVREERRLHMLELELRARAIEALIKRSDNKP</sequence>
<evidence type="ECO:0000313" key="2">
    <source>
        <dbReference type="EMBL" id="CAG9530641.1"/>
    </source>
</evidence>
<dbReference type="GO" id="GO:0042981">
    <property type="term" value="P:regulation of apoptotic process"/>
    <property type="evidence" value="ECO:0007669"/>
    <property type="project" value="InterPro"/>
</dbReference>
<feature type="compositionally biased region" description="Low complexity" evidence="1">
    <location>
        <begin position="22"/>
        <end position="32"/>
    </location>
</feature>
<reference evidence="2" key="1">
    <citation type="submission" date="2021-09" db="EMBL/GenBank/DDBJ databases">
        <authorList>
            <consortium name="Pathogen Informatics"/>
        </authorList>
    </citation>
    <scope>NUCLEOTIDE SEQUENCE</scope>
</reference>
<keyword evidence="3" id="KW-1185">Reference proteome</keyword>
<protein>
    <recommendedName>
        <fullName evidence="4">Caspase activity and apoptosis inhibitor 1</fullName>
    </recommendedName>
</protein>
<comment type="caution">
    <text evidence="2">The sequence shown here is derived from an EMBL/GenBank/DDBJ whole genome shotgun (WGS) entry which is preliminary data.</text>
</comment>